<proteinExistence type="predicted"/>
<protein>
    <submittedName>
        <fullName evidence="1">Uncharacterized protein</fullName>
    </submittedName>
</protein>
<reference evidence="1 2" key="1">
    <citation type="submission" date="2018-09" db="EMBL/GenBank/DDBJ databases">
        <authorList>
            <person name="Tagini F."/>
        </authorList>
    </citation>
    <scope>NUCLEOTIDE SEQUENCE [LARGE SCALE GENOMIC DNA]</scope>
    <source>
        <strain evidence="1 2">MK42</strain>
    </source>
</reference>
<name>A0AB38UUL2_9MYCO</name>
<comment type="caution">
    <text evidence="1">The sequence shown here is derived from an EMBL/GenBank/DDBJ whole genome shotgun (WGS) entry which is preliminary data.</text>
</comment>
<evidence type="ECO:0000313" key="1">
    <source>
        <dbReference type="EMBL" id="VAZ84245.1"/>
    </source>
</evidence>
<dbReference type="EMBL" id="UPHL01000082">
    <property type="protein sequence ID" value="VAZ84245.1"/>
    <property type="molecule type" value="Genomic_DNA"/>
</dbReference>
<dbReference type="Proteomes" id="UP000279331">
    <property type="component" value="Unassembled WGS sequence"/>
</dbReference>
<evidence type="ECO:0000313" key="2">
    <source>
        <dbReference type="Proteomes" id="UP000279331"/>
    </source>
</evidence>
<accession>A0AB38UUL2</accession>
<gene>
    <name evidence="1" type="ORF">LAUMK42_03064</name>
</gene>
<organism evidence="1 2">
    <name type="scientific">Mycobacterium persicum</name>
    <dbReference type="NCBI Taxonomy" id="1487726"/>
    <lineage>
        <taxon>Bacteria</taxon>
        <taxon>Bacillati</taxon>
        <taxon>Actinomycetota</taxon>
        <taxon>Actinomycetes</taxon>
        <taxon>Mycobacteriales</taxon>
        <taxon>Mycobacteriaceae</taxon>
        <taxon>Mycobacterium</taxon>
    </lineage>
</organism>
<sequence>MEMLRVDPGSVRSIALRLHVRAGELLAGTPPPIESSCHPSVAAVNAGHAAVATAAESLTGRAQASAAKVAAGDASYINNEATSAAELAAVADPPRGW</sequence>
<dbReference type="AlphaFoldDB" id="A0AB38UUL2"/>